<accession>A0A318RLI8</accession>
<dbReference type="Gene3D" id="2.130.10.10">
    <property type="entry name" value="YVTN repeat-like/Quinoprotein amine dehydrogenase"/>
    <property type="match status" value="3"/>
</dbReference>
<dbReference type="InterPro" id="IPR019775">
    <property type="entry name" value="WD40_repeat_CS"/>
</dbReference>
<dbReference type="SUPFAM" id="SSF50978">
    <property type="entry name" value="WD40 repeat-like"/>
    <property type="match status" value="2"/>
</dbReference>
<protein>
    <submittedName>
        <fullName evidence="5">WD40 repeat protein</fullName>
    </submittedName>
</protein>
<reference evidence="5 6" key="1">
    <citation type="submission" date="2018-06" db="EMBL/GenBank/DDBJ databases">
        <title>Genomic Encyclopedia of Type Strains, Phase IV (KMG-IV): sequencing the most valuable type-strain genomes for metagenomic binning, comparative biology and taxonomic classification.</title>
        <authorList>
            <person name="Goeker M."/>
        </authorList>
    </citation>
    <scope>NUCLEOTIDE SEQUENCE [LARGE SCALE GENOMIC DNA]</scope>
    <source>
        <strain evidence="5 6">DSM 45521</strain>
    </source>
</reference>
<evidence type="ECO:0000313" key="6">
    <source>
        <dbReference type="Proteomes" id="UP000247591"/>
    </source>
</evidence>
<dbReference type="InterPro" id="IPR015943">
    <property type="entry name" value="WD40/YVTN_repeat-like_dom_sf"/>
</dbReference>
<dbReference type="InterPro" id="IPR001680">
    <property type="entry name" value="WD40_rpt"/>
</dbReference>
<dbReference type="RefSeq" id="WP_110469308.1">
    <property type="nucleotide sequence ID" value="NZ_QJSP01000005.1"/>
</dbReference>
<sequence>MSRLGDRLRARREVINTWLVELFAAAGDPILVAVARRARSYGARGGTQRLSDWRRGVSSPRQFDDLRPYLLALFDIADKRGADPESYRRQLDDWEMLWTSHSIAAPESDSQECPYRGLLPFRAEDADVFFGREELTKRLYRQITPGAGITMVLGAAGVGKTSLLNAGIGPLATGAGLYLGRRKVSCTMTSMRPGSDPVRELLTGLGVADEIGPDGASATEIIAALEQRESPVVLIVVDQCEDLYTEVNPQDRAEYLSVLHSLGSWSGAAVVTVLRADFYGRALGDQPFAEALEHRSIVVKPVAPEGFPQIIEKPAKVRGVAVATGLSDLIIKDLTAETGNVAPLAMLQLLMRQTWEARESSSLTIAAYQRTGGIAGIVSTVAEGAFVRLTPDEQEVARHVFLQLVHLTPDGSVVAIRTPVQSLETFDRHDVRATDVADHFLDQRLLVLSNDQIELSHRSLLDSWPRLRDWVCAEREWAPIRRYVEVDAEQWEASGRDPRLLYRDAQLNSTKQWLDHQGTPGPGINEFLETSRRRAKRSHRRRRIAQVSVTLLATIALVAGLLATMKSNDAARALDLANRDATLAEIDRSAMTDPTASARLASEALSKYPFDQSIVARVLATQADGLYQRFPDPAGAAWSVAGNGDVLAFAGADGSIELWRNTSPPTQLAVVPDAHAGYTTTTAFDPRGRGMASTGADGSVRLWRFDDQGGIEGSATVETRGSQATFTVAYSPTQPLLATTDGAGMMTLWDVADDTAPLELSLSPTGGSPARTIAWHPTRPLILTGNDDHTMTLWDVTDPRRPRAQQTFADTSGVHSVAFAPDGTLATSADDSGETQLWSIDGASLTPIGTPLKGPTAAVWSTAFNSNGSELAVSSLDGSIHVWNVSRPENPLLTGVPLRAQGTPIYASRFLDDNSLVSATDGGPLRWQLPDGLVPGAAGQGQQPSCAVEISLCVATFDDGVTVLADTFDPRRPMVTTLLPEQRFSSTALSGDGRLIATIAGRSLALWDLTDRQSPRQIGPTRLLDNRFRNHLAFNPSGTLLATTTTDNAIGTWAVTDQGLVARSDAALAGHWINALAFDPTGDTIAIGGVDGAIAQWHVSADGRLTRTAEQVGDGDVSTLTYSADGTALVIGRSDGSLRWWRDGDPTPGDPTESGVGPVLSIVRVGGSVAISGGSGVIQLIETEGDLAVTDATIGPSQRGRTRLVAIDDRNLFVVGGSGYAQVVTTDPGIVANRIRSLT</sequence>
<dbReference type="Gene3D" id="3.40.50.300">
    <property type="entry name" value="P-loop containing nucleotide triphosphate hydrolases"/>
    <property type="match status" value="1"/>
</dbReference>
<name>A0A318RLI8_WILLI</name>
<comment type="caution">
    <text evidence="5">The sequence shown here is derived from an EMBL/GenBank/DDBJ whole genome shotgun (WGS) entry which is preliminary data.</text>
</comment>
<proteinExistence type="predicted"/>
<dbReference type="PROSITE" id="PS00678">
    <property type="entry name" value="WD_REPEATS_1"/>
    <property type="match status" value="1"/>
</dbReference>
<evidence type="ECO:0000259" key="4">
    <source>
        <dbReference type="Pfam" id="PF20703"/>
    </source>
</evidence>
<evidence type="ECO:0000256" key="3">
    <source>
        <dbReference type="PROSITE-ProRule" id="PRU00221"/>
    </source>
</evidence>
<dbReference type="Proteomes" id="UP000247591">
    <property type="component" value="Unassembled WGS sequence"/>
</dbReference>
<dbReference type="PROSITE" id="PS50294">
    <property type="entry name" value="WD_REPEATS_REGION"/>
    <property type="match status" value="2"/>
</dbReference>
<keyword evidence="6" id="KW-1185">Reference proteome</keyword>
<dbReference type="Pfam" id="PF20703">
    <property type="entry name" value="nSTAND1"/>
    <property type="match status" value="1"/>
</dbReference>
<gene>
    <name evidence="5" type="ORF">DFR67_10544</name>
</gene>
<feature type="repeat" description="WD" evidence="3">
    <location>
        <begin position="772"/>
        <end position="804"/>
    </location>
</feature>
<evidence type="ECO:0000313" key="5">
    <source>
        <dbReference type="EMBL" id="PYE17899.1"/>
    </source>
</evidence>
<organism evidence="5 6">
    <name type="scientific">Williamsia limnetica</name>
    <dbReference type="NCBI Taxonomy" id="882452"/>
    <lineage>
        <taxon>Bacteria</taxon>
        <taxon>Bacillati</taxon>
        <taxon>Actinomycetota</taxon>
        <taxon>Actinomycetes</taxon>
        <taxon>Mycobacteriales</taxon>
        <taxon>Nocardiaceae</taxon>
        <taxon>Williamsia</taxon>
    </lineage>
</organism>
<feature type="repeat" description="WD" evidence="3">
    <location>
        <begin position="672"/>
        <end position="703"/>
    </location>
</feature>
<dbReference type="SMART" id="SM00320">
    <property type="entry name" value="WD40"/>
    <property type="match status" value="10"/>
</dbReference>
<dbReference type="PANTHER" id="PTHR19879:SF9">
    <property type="entry name" value="TRANSCRIPTION INITIATION FACTOR TFIID SUBUNIT 5"/>
    <property type="match status" value="1"/>
</dbReference>
<feature type="domain" description="Novel STAND NTPase 1" evidence="4">
    <location>
        <begin position="114"/>
        <end position="498"/>
    </location>
</feature>
<dbReference type="InterPro" id="IPR049052">
    <property type="entry name" value="nSTAND1"/>
</dbReference>
<keyword evidence="2" id="KW-0677">Repeat</keyword>
<keyword evidence="1 3" id="KW-0853">WD repeat</keyword>
<dbReference type="EMBL" id="QJSP01000005">
    <property type="protein sequence ID" value="PYE17899.1"/>
    <property type="molecule type" value="Genomic_DNA"/>
</dbReference>
<dbReference type="OrthoDB" id="134501at2"/>
<dbReference type="AlphaFoldDB" id="A0A318RLI8"/>
<dbReference type="PANTHER" id="PTHR19879">
    <property type="entry name" value="TRANSCRIPTION INITIATION FACTOR TFIID"/>
    <property type="match status" value="1"/>
</dbReference>
<evidence type="ECO:0000256" key="1">
    <source>
        <dbReference type="ARBA" id="ARBA00022574"/>
    </source>
</evidence>
<dbReference type="PROSITE" id="PS50082">
    <property type="entry name" value="WD_REPEATS_2"/>
    <property type="match status" value="4"/>
</dbReference>
<feature type="repeat" description="WD" evidence="3">
    <location>
        <begin position="1073"/>
        <end position="1107"/>
    </location>
</feature>
<feature type="repeat" description="WD" evidence="3">
    <location>
        <begin position="852"/>
        <end position="886"/>
    </location>
</feature>
<dbReference type="InterPro" id="IPR036322">
    <property type="entry name" value="WD40_repeat_dom_sf"/>
</dbReference>
<dbReference type="Pfam" id="PF00400">
    <property type="entry name" value="WD40"/>
    <property type="match status" value="5"/>
</dbReference>
<dbReference type="InterPro" id="IPR027417">
    <property type="entry name" value="P-loop_NTPase"/>
</dbReference>
<evidence type="ECO:0000256" key="2">
    <source>
        <dbReference type="ARBA" id="ARBA00022737"/>
    </source>
</evidence>
<dbReference type="SUPFAM" id="SSF52540">
    <property type="entry name" value="P-loop containing nucleoside triphosphate hydrolases"/>
    <property type="match status" value="1"/>
</dbReference>